<evidence type="ECO:0000313" key="12">
    <source>
        <dbReference type="Proteomes" id="UP000255233"/>
    </source>
</evidence>
<dbReference type="GO" id="GO:0042910">
    <property type="term" value="F:xenobiotic transmembrane transporter activity"/>
    <property type="evidence" value="ECO:0007669"/>
    <property type="project" value="InterPro"/>
</dbReference>
<feature type="transmembrane region" description="Helical" evidence="10">
    <location>
        <begin position="420"/>
        <end position="439"/>
    </location>
</feature>
<organism evidence="11 12">
    <name type="scientific">Rikenella microfusus</name>
    <dbReference type="NCBI Taxonomy" id="28139"/>
    <lineage>
        <taxon>Bacteria</taxon>
        <taxon>Pseudomonadati</taxon>
        <taxon>Bacteroidota</taxon>
        <taxon>Bacteroidia</taxon>
        <taxon>Bacteroidales</taxon>
        <taxon>Rikenellaceae</taxon>
        <taxon>Rikenella</taxon>
    </lineage>
</organism>
<keyword evidence="5" id="KW-1003">Cell membrane</keyword>
<dbReference type="CDD" id="cd13143">
    <property type="entry name" value="MATE_MepA_like"/>
    <property type="match status" value="1"/>
</dbReference>
<dbReference type="STRING" id="880526.GCA_000427365_02116"/>
<dbReference type="PIRSF" id="PIRSF006603">
    <property type="entry name" value="DinF"/>
    <property type="match status" value="1"/>
</dbReference>
<dbReference type="InterPro" id="IPR048279">
    <property type="entry name" value="MdtK-like"/>
</dbReference>
<feature type="transmembrane region" description="Helical" evidence="10">
    <location>
        <begin position="199"/>
        <end position="218"/>
    </location>
</feature>
<evidence type="ECO:0000256" key="9">
    <source>
        <dbReference type="ARBA" id="ARBA00023251"/>
    </source>
</evidence>
<keyword evidence="6 10" id="KW-0812">Transmembrane</keyword>
<dbReference type="AlphaFoldDB" id="A0A379MUP3"/>
<evidence type="ECO:0000256" key="1">
    <source>
        <dbReference type="ARBA" id="ARBA00004651"/>
    </source>
</evidence>
<dbReference type="GO" id="GO:0015297">
    <property type="term" value="F:antiporter activity"/>
    <property type="evidence" value="ECO:0007669"/>
    <property type="project" value="InterPro"/>
</dbReference>
<evidence type="ECO:0000256" key="8">
    <source>
        <dbReference type="ARBA" id="ARBA00023136"/>
    </source>
</evidence>
<dbReference type="PANTHER" id="PTHR43823:SF3">
    <property type="entry name" value="MULTIDRUG EXPORT PROTEIN MEPA"/>
    <property type="match status" value="1"/>
</dbReference>
<dbReference type="OrthoDB" id="9811110at2"/>
<feature type="transmembrane region" description="Helical" evidence="10">
    <location>
        <begin position="169"/>
        <end position="193"/>
    </location>
</feature>
<evidence type="ECO:0000256" key="5">
    <source>
        <dbReference type="ARBA" id="ARBA00022475"/>
    </source>
</evidence>
<keyword evidence="4" id="KW-0813">Transport</keyword>
<dbReference type="PANTHER" id="PTHR43823">
    <property type="entry name" value="SPORULATION PROTEIN YKVU"/>
    <property type="match status" value="1"/>
</dbReference>
<keyword evidence="7 10" id="KW-1133">Transmembrane helix</keyword>
<comment type="similarity">
    <text evidence="2">Belongs to the multi antimicrobial extrusion (MATE) (TC 2.A.66.1) family. MepA subfamily.</text>
</comment>
<protein>
    <recommendedName>
        <fullName evidence="3">Multidrug export protein MepA</fullName>
    </recommendedName>
</protein>
<feature type="transmembrane region" description="Helical" evidence="10">
    <location>
        <begin position="391"/>
        <end position="414"/>
    </location>
</feature>
<feature type="transmembrane region" description="Helical" evidence="10">
    <location>
        <begin position="319"/>
        <end position="341"/>
    </location>
</feature>
<keyword evidence="9" id="KW-0046">Antibiotic resistance</keyword>
<feature type="transmembrane region" description="Helical" evidence="10">
    <location>
        <begin position="48"/>
        <end position="73"/>
    </location>
</feature>
<dbReference type="GO" id="GO:0046677">
    <property type="term" value="P:response to antibiotic"/>
    <property type="evidence" value="ECO:0007669"/>
    <property type="project" value="UniProtKB-KW"/>
</dbReference>
<evidence type="ECO:0000313" key="11">
    <source>
        <dbReference type="EMBL" id="SUE34479.1"/>
    </source>
</evidence>
<evidence type="ECO:0000256" key="2">
    <source>
        <dbReference type="ARBA" id="ARBA00008417"/>
    </source>
</evidence>
<dbReference type="InterPro" id="IPR045070">
    <property type="entry name" value="MATE_MepA-like"/>
</dbReference>
<feature type="transmembrane region" description="Helical" evidence="10">
    <location>
        <begin position="361"/>
        <end position="382"/>
    </location>
</feature>
<accession>A0A379MUP3</accession>
<feature type="transmembrane region" description="Helical" evidence="10">
    <location>
        <begin position="283"/>
        <end position="307"/>
    </location>
</feature>
<sequence>MAQQASPQLLGTEKISTLLLRYAIPAIIAMMASSLYNLTDSIFIGHGVGAMALTGLGITMPLMNLGAAFGSLVGIGASTQLSIKMGQNDRQSALAILGNVILLNSMIGLGYTLLCLPFLDPILYFFGATENSIGYARSYMLIILCGNIVTHVYLGLNDMLRASGYPGKAMAIMLTAVCLNAVLNGIFIFVLGWGIAGSAWATVIAQCVAMGLELKHFLNPKSFIHFSRGAIRLKRSIVRGILSIGMAPFLMYVCSSVIVILINKSLLQYGGDLYIGAYSNVNRIAMLFVMIVMGLNQGMQPIVGYNFGARKIDRVTRTLKYVVCCAVSVTTTGFIVCQLFPENITMLFTDDPDLIAISSHGLRIVLAMFPFVGFQMVTSNFFQSIGMAPKAIFLSLTRQLIFLVPFLLILPGFFGSNGVWMSMPMADTAATTLAAILLWKQFRKFRRMQAQPLSNNP</sequence>
<feature type="transmembrane region" description="Helical" evidence="10">
    <location>
        <begin position="18"/>
        <end position="36"/>
    </location>
</feature>
<evidence type="ECO:0000256" key="4">
    <source>
        <dbReference type="ARBA" id="ARBA00022448"/>
    </source>
</evidence>
<keyword evidence="12" id="KW-1185">Reference proteome</keyword>
<evidence type="ECO:0000256" key="3">
    <source>
        <dbReference type="ARBA" id="ARBA00022106"/>
    </source>
</evidence>
<dbReference type="NCBIfam" id="TIGR00797">
    <property type="entry name" value="matE"/>
    <property type="match status" value="1"/>
</dbReference>
<feature type="transmembrane region" description="Helical" evidence="10">
    <location>
        <begin position="139"/>
        <end position="157"/>
    </location>
</feature>
<dbReference type="Pfam" id="PF01554">
    <property type="entry name" value="MatE"/>
    <property type="match status" value="2"/>
</dbReference>
<dbReference type="GO" id="GO:0005886">
    <property type="term" value="C:plasma membrane"/>
    <property type="evidence" value="ECO:0007669"/>
    <property type="project" value="UniProtKB-SubCell"/>
</dbReference>
<feature type="transmembrane region" description="Helical" evidence="10">
    <location>
        <begin position="94"/>
        <end position="119"/>
    </location>
</feature>
<evidence type="ECO:0000256" key="10">
    <source>
        <dbReference type="SAM" id="Phobius"/>
    </source>
</evidence>
<evidence type="ECO:0000256" key="7">
    <source>
        <dbReference type="ARBA" id="ARBA00022989"/>
    </source>
</evidence>
<dbReference type="EMBL" id="UGVL01000001">
    <property type="protein sequence ID" value="SUE34479.1"/>
    <property type="molecule type" value="Genomic_DNA"/>
</dbReference>
<dbReference type="RefSeq" id="WP_027291661.1">
    <property type="nucleotide sequence ID" value="NZ_CANTWR010000001.1"/>
</dbReference>
<comment type="subcellular location">
    <subcellularLocation>
        <location evidence="1">Cell membrane</location>
        <topology evidence="1">Multi-pass membrane protein</topology>
    </subcellularLocation>
</comment>
<dbReference type="InterPro" id="IPR002528">
    <property type="entry name" value="MATE_fam"/>
</dbReference>
<feature type="transmembrane region" description="Helical" evidence="10">
    <location>
        <begin position="238"/>
        <end position="263"/>
    </location>
</feature>
<reference evidence="11 12" key="1">
    <citation type="submission" date="2018-06" db="EMBL/GenBank/DDBJ databases">
        <authorList>
            <consortium name="Pathogen Informatics"/>
            <person name="Doyle S."/>
        </authorList>
    </citation>
    <scope>NUCLEOTIDE SEQUENCE [LARGE SCALE GENOMIC DNA]</scope>
    <source>
        <strain evidence="11 12">NCTC11190</strain>
    </source>
</reference>
<proteinExistence type="inferred from homology"/>
<name>A0A379MUP3_9BACT</name>
<evidence type="ECO:0000256" key="6">
    <source>
        <dbReference type="ARBA" id="ARBA00022692"/>
    </source>
</evidence>
<keyword evidence="8 10" id="KW-0472">Membrane</keyword>
<dbReference type="InterPro" id="IPR051327">
    <property type="entry name" value="MATE_MepA_subfamily"/>
</dbReference>
<gene>
    <name evidence="11" type="primary">mepA_2</name>
    <name evidence="11" type="ORF">NCTC11190_01703</name>
</gene>
<dbReference type="Proteomes" id="UP000255233">
    <property type="component" value="Unassembled WGS sequence"/>
</dbReference>